<feature type="transmembrane region" description="Helical" evidence="1">
    <location>
        <begin position="12"/>
        <end position="35"/>
    </location>
</feature>
<comment type="caution">
    <text evidence="2">The sequence shown here is derived from an EMBL/GenBank/DDBJ whole genome shotgun (WGS) entry which is preliminary data.</text>
</comment>
<keyword evidence="3" id="KW-1185">Reference proteome</keyword>
<evidence type="ECO:0000313" key="2">
    <source>
        <dbReference type="EMBL" id="ERF55261.1"/>
    </source>
</evidence>
<sequence>WLPWFKYTDRPLFFFYAICIIPFTVTILAIWLGRIMGSAQRPERRRIGAIIVGAAVVAVAVNFVFIYPVLTDGLLTRKAWLARMWFNSWI</sequence>
<dbReference type="EMBL" id="AOSS01000337">
    <property type="protein sequence ID" value="ERF55261.1"/>
    <property type="molecule type" value="Genomic_DNA"/>
</dbReference>
<dbReference type="GO" id="GO:0016757">
    <property type="term" value="F:glycosyltransferase activity"/>
    <property type="evidence" value="ECO:0007669"/>
    <property type="project" value="UniProtKB-KW"/>
</dbReference>
<feature type="non-terminal residue" evidence="2">
    <location>
        <position position="1"/>
    </location>
</feature>
<gene>
    <name evidence="2" type="ORF">H641_09121</name>
</gene>
<proteinExistence type="predicted"/>
<protein>
    <submittedName>
        <fullName evidence="2">Dolichyl-phosphate-mannose-protein mannosyltransferase</fullName>
    </submittedName>
</protein>
<accession>U1F8E0</accession>
<dbReference type="PATRIC" id="fig|1160719.4.peg.1727"/>
<organism evidence="2 3">
    <name type="scientific">Cutibacterium granulosum DSM 20700</name>
    <dbReference type="NCBI Taxonomy" id="1160719"/>
    <lineage>
        <taxon>Bacteria</taxon>
        <taxon>Bacillati</taxon>
        <taxon>Actinomycetota</taxon>
        <taxon>Actinomycetes</taxon>
        <taxon>Propionibacteriales</taxon>
        <taxon>Propionibacteriaceae</taxon>
        <taxon>Cutibacterium</taxon>
    </lineage>
</organism>
<keyword evidence="2" id="KW-0328">Glycosyltransferase</keyword>
<name>U1F8E0_9ACTN</name>
<evidence type="ECO:0000256" key="1">
    <source>
        <dbReference type="SAM" id="Phobius"/>
    </source>
</evidence>
<keyword evidence="1" id="KW-0472">Membrane</keyword>
<keyword evidence="2" id="KW-0808">Transferase</keyword>
<dbReference type="AlphaFoldDB" id="U1F8E0"/>
<evidence type="ECO:0000313" key="3">
    <source>
        <dbReference type="Proteomes" id="UP000016307"/>
    </source>
</evidence>
<dbReference type="Proteomes" id="UP000016307">
    <property type="component" value="Unassembled WGS sequence"/>
</dbReference>
<keyword evidence="1" id="KW-0812">Transmembrane</keyword>
<reference evidence="2 3" key="1">
    <citation type="journal article" date="2013" name="BMC Genomics">
        <title>Comparative genomics reveals distinct host-interacting traits of three major human-associated propionibacteria.</title>
        <authorList>
            <person name="Mak T.N."/>
            <person name="Schmid M."/>
            <person name="Brzuszkiewicz E."/>
            <person name="Zeng G."/>
            <person name="Meyer R."/>
            <person name="Sfanos K.S."/>
            <person name="Brinkmann V."/>
            <person name="Meyer T.F."/>
            <person name="Bruggemann H."/>
        </authorList>
    </citation>
    <scope>NUCLEOTIDE SEQUENCE [LARGE SCALE GENOMIC DNA]</scope>
    <source>
        <strain evidence="2 3">DSM 20700</strain>
    </source>
</reference>
<feature type="transmembrane region" description="Helical" evidence="1">
    <location>
        <begin position="47"/>
        <end position="70"/>
    </location>
</feature>
<keyword evidence="1" id="KW-1133">Transmembrane helix</keyword>